<dbReference type="VEuPathDB" id="VectorBase:PPAPM1_006787"/>
<dbReference type="Proteomes" id="UP000092462">
    <property type="component" value="Unassembled WGS sequence"/>
</dbReference>
<dbReference type="PANTHER" id="PTHR13052">
    <property type="entry name" value="NFRKB-RELATED"/>
    <property type="match status" value="1"/>
</dbReference>
<dbReference type="InterPro" id="IPR038106">
    <property type="entry name" value="NFRKB_winged_sf"/>
</dbReference>
<organism evidence="4 5">
    <name type="scientific">Phlebotomus papatasi</name>
    <name type="common">Sandfly</name>
    <dbReference type="NCBI Taxonomy" id="29031"/>
    <lineage>
        <taxon>Eukaryota</taxon>
        <taxon>Metazoa</taxon>
        <taxon>Ecdysozoa</taxon>
        <taxon>Arthropoda</taxon>
        <taxon>Hexapoda</taxon>
        <taxon>Insecta</taxon>
        <taxon>Pterygota</taxon>
        <taxon>Neoptera</taxon>
        <taxon>Endopterygota</taxon>
        <taxon>Diptera</taxon>
        <taxon>Nematocera</taxon>
        <taxon>Psychodoidea</taxon>
        <taxon>Psychodidae</taxon>
        <taxon>Phlebotomus</taxon>
        <taxon>Phlebotomus</taxon>
    </lineage>
</organism>
<feature type="domain" description="Nuclear factor related to kappa-B-binding protein second winged helix" evidence="3">
    <location>
        <begin position="383"/>
        <end position="522"/>
    </location>
</feature>
<dbReference type="Gene3D" id="1.10.10.2430">
    <property type="entry name" value="NFRKB winged helix-like domain"/>
    <property type="match status" value="1"/>
</dbReference>
<dbReference type="EMBL" id="AJVK01013296">
    <property type="status" value="NOT_ANNOTATED_CDS"/>
    <property type="molecule type" value="Genomic_DNA"/>
</dbReference>
<dbReference type="InterPro" id="IPR025220">
    <property type="entry name" value="NFRKB_WH_1"/>
</dbReference>
<evidence type="ECO:0000313" key="5">
    <source>
        <dbReference type="Proteomes" id="UP000092462"/>
    </source>
</evidence>
<dbReference type="EnsemblMetazoa" id="PPAI004668-RA">
    <property type="protein sequence ID" value="PPAI004668-PA"/>
    <property type="gene ID" value="PPAI004668"/>
</dbReference>
<dbReference type="Pfam" id="PF25793">
    <property type="entry name" value="WHD_2nd_NFRKB"/>
    <property type="match status" value="1"/>
</dbReference>
<name>A0A1B0DAG3_PHLPP</name>
<evidence type="ECO:0000259" key="3">
    <source>
        <dbReference type="Pfam" id="PF25793"/>
    </source>
</evidence>
<sequence length="820" mass="89471">MTPNSGKVTLGTKKSALAKLKQDIAAAPIPGIQASANVTKPPIQPQVTPSLYKSPSLLMTVKTEEETVVKTESEIYLPPSSTADPVVKTGLAERKKIVVKKRANSVSPGGLKKKTTAANGSILSTNALMHVNVEEEDIVDIRDMIKIEDTQINENSQGAGGGGHQVFDKVKPATFSDLEGIDMMHLPVDLDASSHIDILNDIADETNCSPELMQETHACFLSLIRDIFCATPDHRMAMDNLQRKIATWLGNPITPLNDWYSLCDNWLTQLPSVIHFLAGEFVDQPEDYVPYLEYKVNLDIYQWIGAGRDTDQHLIPLCAYWLSRKHEMGTRPNPPKLEKTRSSSFSDGEEMGLGALAPEKPASPPPPRCPTTWTVQKATEEEIEEFRRQERQRFENPHMAFTYRMHGYESVVGPVKGIYTQVPGVSKARLHNMLTRDRPNFVTILTLVRDATARLPNGEGTRADICELLKSSQYLNPAAQDNVLQTIVSGALDRMHTEHDPCVRFDSKRKIWIYLHRDRSEDEFDRLHQQQQGMSKPKKVPSRNKLKPTGRIISGKSPPTNSHVNVLKSIASSGVVSQTSVVVTTGKIIKSSSPQKLPGLPSVMAKSQQLPALSTIQSNTVNQLPVAPPPLINKISPHRSVVKAELVPIKSIPPLVTDKNQIEHIDVEASLEAHTTPVLINKSLQSVPGLVSTSSGIQTVHVSVATTTHGNVSRPLTSLLANSATQSVLVNQQNRAQSPNVATRVKKAPGKPPILIQSPSKAPPLLTQTSASGQSYIIPFNLTNTSGEATLAKVISTLPATTVAGMSPKLVKSSVPPALT</sequence>
<keyword evidence="5" id="KW-1185">Reference proteome</keyword>
<feature type="region of interest" description="Disordered" evidence="1">
    <location>
        <begin position="528"/>
        <end position="559"/>
    </location>
</feature>
<dbReference type="VEuPathDB" id="VectorBase:PPAI004668"/>
<proteinExistence type="predicted"/>
<dbReference type="GO" id="GO:0002020">
    <property type="term" value="F:protease binding"/>
    <property type="evidence" value="ECO:0007669"/>
    <property type="project" value="TreeGrafter"/>
</dbReference>
<feature type="region of interest" description="Disordered" evidence="1">
    <location>
        <begin position="328"/>
        <end position="370"/>
    </location>
</feature>
<dbReference type="Pfam" id="PF14465">
    <property type="entry name" value="WHD_1st_NFRKB"/>
    <property type="match status" value="1"/>
</dbReference>
<evidence type="ECO:0000313" key="4">
    <source>
        <dbReference type="EnsemblMetazoa" id="PPAI004668-PA"/>
    </source>
</evidence>
<dbReference type="GO" id="GO:0031011">
    <property type="term" value="C:Ino80 complex"/>
    <property type="evidence" value="ECO:0007669"/>
    <property type="project" value="InterPro"/>
</dbReference>
<dbReference type="AlphaFoldDB" id="A0A1B0DAG3"/>
<dbReference type="InterPro" id="IPR024867">
    <property type="entry name" value="NFRKB"/>
</dbReference>
<evidence type="ECO:0000256" key="1">
    <source>
        <dbReference type="SAM" id="MobiDB-lite"/>
    </source>
</evidence>
<feature type="compositionally biased region" description="Basic residues" evidence="1">
    <location>
        <begin position="536"/>
        <end position="548"/>
    </location>
</feature>
<accession>A0A1B0DAG3</accession>
<feature type="domain" description="Nuclear factor related to kappa-B-binding protein winged helix-like" evidence="2">
    <location>
        <begin position="220"/>
        <end position="321"/>
    </location>
</feature>
<evidence type="ECO:0000259" key="2">
    <source>
        <dbReference type="Pfam" id="PF14465"/>
    </source>
</evidence>
<reference evidence="4" key="1">
    <citation type="submission" date="2022-08" db="UniProtKB">
        <authorList>
            <consortium name="EnsemblMetazoa"/>
        </authorList>
    </citation>
    <scope>IDENTIFICATION</scope>
    <source>
        <strain evidence="4">Israel</strain>
    </source>
</reference>
<protein>
    <submittedName>
        <fullName evidence="4">Uncharacterized protein</fullName>
    </submittedName>
</protein>
<dbReference type="PANTHER" id="PTHR13052:SF3">
    <property type="entry name" value="NUCLEAR FACTOR RELATED TO KAPPA-B-BINDING PROTEIN"/>
    <property type="match status" value="1"/>
</dbReference>
<dbReference type="InterPro" id="IPR057748">
    <property type="entry name" value="NFRKB_WH_2"/>
</dbReference>